<comment type="subcellular location">
    <subcellularLocation>
        <location evidence="1">Membrane</location>
        <topology evidence="1">Multi-pass membrane protein</topology>
    </subcellularLocation>
</comment>
<keyword evidence="6" id="KW-1133">Transmembrane helix</keyword>
<keyword evidence="5" id="KW-0677">Repeat</keyword>
<evidence type="ECO:0000256" key="9">
    <source>
        <dbReference type="RuleBase" id="RU000488"/>
    </source>
</evidence>
<keyword evidence="4 8" id="KW-0812">Transmembrane</keyword>
<keyword evidence="12" id="KW-1185">Reference proteome</keyword>
<evidence type="ECO:0000256" key="7">
    <source>
        <dbReference type="ARBA" id="ARBA00023136"/>
    </source>
</evidence>
<dbReference type="Proteomes" id="UP001363151">
    <property type="component" value="Unassembled WGS sequence"/>
</dbReference>
<evidence type="ECO:0000256" key="8">
    <source>
        <dbReference type="PROSITE-ProRule" id="PRU00282"/>
    </source>
</evidence>
<evidence type="ECO:0000256" key="5">
    <source>
        <dbReference type="ARBA" id="ARBA00022737"/>
    </source>
</evidence>
<dbReference type="PROSITE" id="PS50920">
    <property type="entry name" value="SOLCAR"/>
    <property type="match status" value="2"/>
</dbReference>
<feature type="repeat" description="Solcar" evidence="8">
    <location>
        <begin position="176"/>
        <end position="257"/>
    </location>
</feature>
<feature type="repeat" description="Solcar" evidence="8">
    <location>
        <begin position="264"/>
        <end position="349"/>
    </location>
</feature>
<evidence type="ECO:0000313" key="11">
    <source>
        <dbReference type="EMBL" id="KAK7248818.1"/>
    </source>
</evidence>
<proteinExistence type="inferred from homology"/>
<dbReference type="Pfam" id="PF00153">
    <property type="entry name" value="Mito_carr"/>
    <property type="match status" value="2"/>
</dbReference>
<comment type="caution">
    <text evidence="11">The sequence shown here is derived from an EMBL/GenBank/DDBJ whole genome shotgun (WGS) entry which is preliminary data.</text>
</comment>
<comment type="similarity">
    <text evidence="2 9">Belongs to the mitochondrial carrier (TC 2.A.29) family.</text>
</comment>
<feature type="signal peptide" evidence="10">
    <location>
        <begin position="1"/>
        <end position="27"/>
    </location>
</feature>
<dbReference type="EMBL" id="JBBJCI010000086">
    <property type="protein sequence ID" value="KAK7248818.1"/>
    <property type="molecule type" value="Genomic_DNA"/>
</dbReference>
<protein>
    <submittedName>
        <fullName evidence="11">Thiosulfate transmembrane transporter</fullName>
    </submittedName>
</protein>
<organism evidence="11 12">
    <name type="scientific">Aureococcus anophagefferens</name>
    <name type="common">Harmful bloom alga</name>
    <dbReference type="NCBI Taxonomy" id="44056"/>
    <lineage>
        <taxon>Eukaryota</taxon>
        <taxon>Sar</taxon>
        <taxon>Stramenopiles</taxon>
        <taxon>Ochrophyta</taxon>
        <taxon>Pelagophyceae</taxon>
        <taxon>Pelagomonadales</taxon>
        <taxon>Pelagomonadaceae</taxon>
        <taxon>Aureococcus</taxon>
    </lineage>
</organism>
<evidence type="ECO:0000256" key="2">
    <source>
        <dbReference type="ARBA" id="ARBA00006375"/>
    </source>
</evidence>
<evidence type="ECO:0000256" key="3">
    <source>
        <dbReference type="ARBA" id="ARBA00022448"/>
    </source>
</evidence>
<sequence>MKWLNTQVGMSRLIALLLSSLVASSHSLLSAPPKPMVAARMPTGRRRGVAPAPVVFGAPVAPGGGRERDALSEPQVLGVVLGVVIATLGALRATRFGDPPPWMPLREVLAGGVAAATTEIALYPVEVFKVRRQTGGAGKLPLLTTAGLAAGVLRGLCYHGLRLGLFPAVKNALGGDSLVARIASGAACGALGAALCNPLDLVKTRLQRDPERYPNSFAALVAVFKGGGAFVGSPATVLRAAAGSAAQLATYDSVKGAALASELPAALAVPVAVCCSSVAYCTAAAPMDVVKARLMVARDGDRSGVLACVRDLARTGGPAAFFKGWLPAVLRLLPVALFVFPARPRAETFDVRAVQRSRRIAMEALRAFLGAAAY</sequence>
<dbReference type="InterPro" id="IPR050391">
    <property type="entry name" value="Mito_Metabolite_Transporter"/>
</dbReference>
<dbReference type="SUPFAM" id="SSF103506">
    <property type="entry name" value="Mitochondrial carrier"/>
    <property type="match status" value="1"/>
</dbReference>
<accession>A0ABR1G762</accession>
<gene>
    <name evidence="11" type="primary">SLC25A48</name>
    <name evidence="11" type="ORF">SO694_00041269</name>
</gene>
<evidence type="ECO:0000256" key="10">
    <source>
        <dbReference type="SAM" id="SignalP"/>
    </source>
</evidence>
<dbReference type="InterPro" id="IPR023395">
    <property type="entry name" value="MCP_dom_sf"/>
</dbReference>
<keyword evidence="3 9" id="KW-0813">Transport</keyword>
<reference evidence="11 12" key="1">
    <citation type="submission" date="2024-03" db="EMBL/GenBank/DDBJ databases">
        <title>Aureococcus anophagefferens CCMP1851 and Kratosvirus quantuckense: Draft genome of a second virus-susceptible host strain in the model system.</title>
        <authorList>
            <person name="Chase E."/>
            <person name="Truchon A.R."/>
            <person name="Schepens W."/>
            <person name="Wilhelm S.W."/>
        </authorList>
    </citation>
    <scope>NUCLEOTIDE SEQUENCE [LARGE SCALE GENOMIC DNA]</scope>
    <source>
        <strain evidence="11 12">CCMP1851</strain>
    </source>
</reference>
<feature type="chain" id="PRO_5045240489" evidence="10">
    <location>
        <begin position="28"/>
        <end position="374"/>
    </location>
</feature>
<evidence type="ECO:0000313" key="12">
    <source>
        <dbReference type="Proteomes" id="UP001363151"/>
    </source>
</evidence>
<keyword evidence="10" id="KW-0732">Signal</keyword>
<name>A0ABR1G762_AURAN</name>
<keyword evidence="7 8" id="KW-0472">Membrane</keyword>
<dbReference type="InterPro" id="IPR018108">
    <property type="entry name" value="MCP_transmembrane"/>
</dbReference>
<evidence type="ECO:0000256" key="1">
    <source>
        <dbReference type="ARBA" id="ARBA00004141"/>
    </source>
</evidence>
<dbReference type="Gene3D" id="1.50.40.10">
    <property type="entry name" value="Mitochondrial carrier domain"/>
    <property type="match status" value="1"/>
</dbReference>
<evidence type="ECO:0000256" key="6">
    <source>
        <dbReference type="ARBA" id="ARBA00022989"/>
    </source>
</evidence>
<dbReference type="PANTHER" id="PTHR45618">
    <property type="entry name" value="MITOCHONDRIAL DICARBOXYLATE CARRIER-RELATED"/>
    <property type="match status" value="1"/>
</dbReference>
<evidence type="ECO:0000256" key="4">
    <source>
        <dbReference type="ARBA" id="ARBA00022692"/>
    </source>
</evidence>